<comment type="caution">
    <text evidence="1">The sequence shown here is derived from an EMBL/GenBank/DDBJ whole genome shotgun (WGS) entry which is preliminary data.</text>
</comment>
<evidence type="ECO:0000313" key="2">
    <source>
        <dbReference type="Proteomes" id="UP000235965"/>
    </source>
</evidence>
<name>A0A2J7QMV2_9NEOP</name>
<dbReference type="AlphaFoldDB" id="A0A2J7QMV2"/>
<reference evidence="1 2" key="1">
    <citation type="submission" date="2017-12" db="EMBL/GenBank/DDBJ databases">
        <title>Hemimetabolous genomes reveal molecular basis of termite eusociality.</title>
        <authorList>
            <person name="Harrison M.C."/>
            <person name="Jongepier E."/>
            <person name="Robertson H.M."/>
            <person name="Arning N."/>
            <person name="Bitard-Feildel T."/>
            <person name="Chao H."/>
            <person name="Childers C.P."/>
            <person name="Dinh H."/>
            <person name="Doddapaneni H."/>
            <person name="Dugan S."/>
            <person name="Gowin J."/>
            <person name="Greiner C."/>
            <person name="Han Y."/>
            <person name="Hu H."/>
            <person name="Hughes D.S.T."/>
            <person name="Huylmans A.-K."/>
            <person name="Kemena C."/>
            <person name="Kremer L.P.M."/>
            <person name="Lee S.L."/>
            <person name="Lopez-Ezquerra A."/>
            <person name="Mallet L."/>
            <person name="Monroy-Kuhn J.M."/>
            <person name="Moser A."/>
            <person name="Murali S.C."/>
            <person name="Muzny D.M."/>
            <person name="Otani S."/>
            <person name="Piulachs M.-D."/>
            <person name="Poelchau M."/>
            <person name="Qu J."/>
            <person name="Schaub F."/>
            <person name="Wada-Katsumata A."/>
            <person name="Worley K.C."/>
            <person name="Xie Q."/>
            <person name="Ylla G."/>
            <person name="Poulsen M."/>
            <person name="Gibbs R.A."/>
            <person name="Schal C."/>
            <person name="Richards S."/>
            <person name="Belles X."/>
            <person name="Korb J."/>
            <person name="Bornberg-Bauer E."/>
        </authorList>
    </citation>
    <scope>NUCLEOTIDE SEQUENCE [LARGE SCALE GENOMIC DNA]</scope>
    <source>
        <tissue evidence="1">Whole body</tissue>
    </source>
</reference>
<sequence length="81" mass="9311">MLTEEKLGEISTKLNIPLENPLHIPHRDWGLVSGFLHFQTGTSMCECECFMMLQGTHNDRDYSQDLLGLVTNVDLKTWEKC</sequence>
<proteinExistence type="predicted"/>
<dbReference type="InParanoid" id="A0A2J7QMV2"/>
<evidence type="ECO:0000313" key="1">
    <source>
        <dbReference type="EMBL" id="PNF29883.1"/>
    </source>
</evidence>
<accession>A0A2J7QMV2</accession>
<keyword evidence="2" id="KW-1185">Reference proteome</keyword>
<organism evidence="1 2">
    <name type="scientific">Cryptotermes secundus</name>
    <dbReference type="NCBI Taxonomy" id="105785"/>
    <lineage>
        <taxon>Eukaryota</taxon>
        <taxon>Metazoa</taxon>
        <taxon>Ecdysozoa</taxon>
        <taxon>Arthropoda</taxon>
        <taxon>Hexapoda</taxon>
        <taxon>Insecta</taxon>
        <taxon>Pterygota</taxon>
        <taxon>Neoptera</taxon>
        <taxon>Polyneoptera</taxon>
        <taxon>Dictyoptera</taxon>
        <taxon>Blattodea</taxon>
        <taxon>Blattoidea</taxon>
        <taxon>Termitoidae</taxon>
        <taxon>Kalotermitidae</taxon>
        <taxon>Cryptotermitinae</taxon>
        <taxon>Cryptotermes</taxon>
    </lineage>
</organism>
<gene>
    <name evidence="1" type="ORF">B7P43_G09543</name>
</gene>
<protein>
    <submittedName>
        <fullName evidence="1">Uncharacterized protein</fullName>
    </submittedName>
</protein>
<dbReference type="EMBL" id="NEVH01013204">
    <property type="protein sequence ID" value="PNF29883.1"/>
    <property type="molecule type" value="Genomic_DNA"/>
</dbReference>
<dbReference type="Proteomes" id="UP000235965">
    <property type="component" value="Unassembled WGS sequence"/>
</dbReference>